<dbReference type="Proteomes" id="UP000318141">
    <property type="component" value="Unassembled WGS sequence"/>
</dbReference>
<evidence type="ECO:0000256" key="1">
    <source>
        <dbReference type="SAM" id="MobiDB-lite"/>
    </source>
</evidence>
<dbReference type="SUPFAM" id="SSF55811">
    <property type="entry name" value="Nudix"/>
    <property type="match status" value="1"/>
</dbReference>
<protein>
    <submittedName>
        <fullName evidence="3">Glyoxylase-like metal-dependent hydrolase (Beta-lactamase superfamily II)</fullName>
    </submittedName>
</protein>
<dbReference type="Pfam" id="PF17778">
    <property type="entry name" value="WHD_BLACT"/>
    <property type="match status" value="1"/>
</dbReference>
<dbReference type="InterPro" id="IPR050662">
    <property type="entry name" value="Sec-metab_biosynth-thioest"/>
</dbReference>
<dbReference type="SMART" id="SM00849">
    <property type="entry name" value="Lactamase_B"/>
    <property type="match status" value="1"/>
</dbReference>
<dbReference type="InterPro" id="IPR041516">
    <property type="entry name" value="LACTB2_WH"/>
</dbReference>
<dbReference type="InterPro" id="IPR036866">
    <property type="entry name" value="RibonucZ/Hydroxyglut_hydro"/>
</dbReference>
<evidence type="ECO:0000313" key="4">
    <source>
        <dbReference type="Proteomes" id="UP000318141"/>
    </source>
</evidence>
<comment type="caution">
    <text evidence="3">The sequence shown here is derived from an EMBL/GenBank/DDBJ whole genome shotgun (WGS) entry which is preliminary data.</text>
</comment>
<feature type="region of interest" description="Disordered" evidence="1">
    <location>
        <begin position="1"/>
        <end position="29"/>
    </location>
</feature>
<dbReference type="SUPFAM" id="SSF56281">
    <property type="entry name" value="Metallo-hydrolase/oxidoreductase"/>
    <property type="match status" value="1"/>
</dbReference>
<feature type="domain" description="Nudix hydrolase" evidence="2">
    <location>
        <begin position="33"/>
        <end position="240"/>
    </location>
</feature>
<gene>
    <name evidence="3" type="ORF">L602_001700000210</name>
</gene>
<dbReference type="InterPro" id="IPR000086">
    <property type="entry name" value="NUDIX_hydrolase_dom"/>
</dbReference>
<name>A0A562BRB0_9BURK</name>
<dbReference type="PANTHER" id="PTHR23131:SF0">
    <property type="entry name" value="ENDORIBONUCLEASE LACTB2"/>
    <property type="match status" value="1"/>
</dbReference>
<accession>A0A562BRB0</accession>
<dbReference type="AlphaFoldDB" id="A0A562BRB0"/>
<dbReference type="EMBL" id="VLJN01000009">
    <property type="protein sequence ID" value="TWG87429.1"/>
    <property type="molecule type" value="Genomic_DNA"/>
</dbReference>
<dbReference type="GO" id="GO:0016787">
    <property type="term" value="F:hydrolase activity"/>
    <property type="evidence" value="ECO:0007669"/>
    <property type="project" value="UniProtKB-KW"/>
</dbReference>
<dbReference type="CDD" id="cd16278">
    <property type="entry name" value="metallo-hydrolase-like_MBL-fold"/>
    <property type="match status" value="1"/>
</dbReference>
<dbReference type="Gene3D" id="1.10.10.10">
    <property type="entry name" value="Winged helix-like DNA-binding domain superfamily/Winged helix DNA-binding domain"/>
    <property type="match status" value="1"/>
</dbReference>
<keyword evidence="3" id="KW-0378">Hydrolase</keyword>
<sequence>MTGRQRAGRTASPDMIHTHDSADVPAPPPRRSLLRHAASVLVLRDGPAGMEVLLVRRPVRQDDHSSGAYVFPGGTLDPQDAALHGLCDGLDDATASERLGLAAGGLDFYLCAVRECCEEAGLLFARDAEGQAVTFDRFDDTQLAWLREAVAHGGPGLAAVCERFDLRLAVDRMAYLSHWLTPPGLPKRFDTRFFVAVAPPGQRARHDGVEAVEHRWVRPAEAVARDSDITLVNATRRVLMSVAHFDSAQACFDHARRQRDIPLIMPRRASGPHGVRPVMPDEPPYAEIARIDPDGAGHARYALEPGLAVRLSDRVWRVTAPNGSAMTGPGTNSYLVGGGPRNEWAVIDPGPDDAGHIEAIVAAAPGPIRWILVTHTHIDHSPGATRLRAITGAQVMGRIADHPQRQDTGFAPDRILAHGDLLPLGGPGHGVTLRVLHTPGHASNHLCFLLEEEKTLFTGDHVMQGSTVVINPPDGDMRAYLSSLAALLDEDLEWLAPGHGFLMARPRDAIRLLIRHREHREAKVVNALRELGPAPVDTVLVRVYDDVPERMLPVARRSLLAHLQKLHADGAAQERDGVWQLLPA</sequence>
<keyword evidence="4" id="KW-1185">Reference proteome</keyword>
<dbReference type="OrthoDB" id="9788263at2"/>
<dbReference type="InterPro" id="IPR036388">
    <property type="entry name" value="WH-like_DNA-bd_sf"/>
</dbReference>
<dbReference type="InterPro" id="IPR001279">
    <property type="entry name" value="Metallo-B-lactamas"/>
</dbReference>
<dbReference type="InterPro" id="IPR015797">
    <property type="entry name" value="NUDIX_hydrolase-like_dom_sf"/>
</dbReference>
<evidence type="ECO:0000313" key="3">
    <source>
        <dbReference type="EMBL" id="TWG87429.1"/>
    </source>
</evidence>
<dbReference type="Gene3D" id="3.90.79.10">
    <property type="entry name" value="Nucleoside Triphosphate Pyrophosphohydrolase"/>
    <property type="match status" value="1"/>
</dbReference>
<proteinExistence type="predicted"/>
<dbReference type="Pfam" id="PF00753">
    <property type="entry name" value="Lactamase_B"/>
    <property type="match status" value="1"/>
</dbReference>
<dbReference type="PANTHER" id="PTHR23131">
    <property type="entry name" value="ENDORIBONUCLEASE LACTB2"/>
    <property type="match status" value="1"/>
</dbReference>
<evidence type="ECO:0000259" key="2">
    <source>
        <dbReference type="PROSITE" id="PS51462"/>
    </source>
</evidence>
<organism evidence="3 4">
    <name type="scientific">Cupriavidus gilardii J11</name>
    <dbReference type="NCBI Taxonomy" id="936133"/>
    <lineage>
        <taxon>Bacteria</taxon>
        <taxon>Pseudomonadati</taxon>
        <taxon>Pseudomonadota</taxon>
        <taxon>Betaproteobacteria</taxon>
        <taxon>Burkholderiales</taxon>
        <taxon>Burkholderiaceae</taxon>
        <taxon>Cupriavidus</taxon>
    </lineage>
</organism>
<reference evidence="3 4" key="1">
    <citation type="submission" date="2019-07" db="EMBL/GenBank/DDBJ databases">
        <title>Genome sequencing of lignin-degrading bacterial isolates.</title>
        <authorList>
            <person name="Gladden J."/>
        </authorList>
    </citation>
    <scope>NUCLEOTIDE SEQUENCE [LARGE SCALE GENOMIC DNA]</scope>
    <source>
        <strain evidence="3 4">J11</strain>
    </source>
</reference>
<dbReference type="CDD" id="cd18870">
    <property type="entry name" value="NUDIX_AcylCoAdiphos_Nudt19"/>
    <property type="match status" value="1"/>
</dbReference>
<dbReference type="Gene3D" id="3.60.15.10">
    <property type="entry name" value="Ribonuclease Z/Hydroxyacylglutathione hydrolase-like"/>
    <property type="match status" value="1"/>
</dbReference>
<dbReference type="PROSITE" id="PS51462">
    <property type="entry name" value="NUDIX"/>
    <property type="match status" value="1"/>
</dbReference>